<dbReference type="PRINTS" id="PR00080">
    <property type="entry name" value="SDRFAMILY"/>
</dbReference>
<dbReference type="EMBL" id="HBUF01373964">
    <property type="protein sequence ID" value="CAG6727402.1"/>
    <property type="molecule type" value="Transcribed_RNA"/>
</dbReference>
<dbReference type="Gene3D" id="3.40.50.720">
    <property type="entry name" value="NAD(P)-binding Rossmann-like Domain"/>
    <property type="match status" value="1"/>
</dbReference>
<dbReference type="PANTHER" id="PTHR43115:SF4">
    <property type="entry name" value="DEHYDROGENASE_REDUCTASE SDR FAMILY MEMBER 11"/>
    <property type="match status" value="1"/>
</dbReference>
<dbReference type="EMBL" id="HBUF01157873">
    <property type="protein sequence ID" value="CAG6649488.1"/>
    <property type="molecule type" value="Transcribed_RNA"/>
</dbReference>
<dbReference type="PROSITE" id="PS00061">
    <property type="entry name" value="ADH_SHORT"/>
    <property type="match status" value="1"/>
</dbReference>
<proteinExistence type="inferred from homology"/>
<dbReference type="SUPFAM" id="SSF51735">
    <property type="entry name" value="NAD(P)-binding Rossmann-fold domains"/>
    <property type="match status" value="1"/>
</dbReference>
<organism evidence="4">
    <name type="scientific">Cacopsylla melanoneura</name>
    <dbReference type="NCBI Taxonomy" id="428564"/>
    <lineage>
        <taxon>Eukaryota</taxon>
        <taxon>Metazoa</taxon>
        <taxon>Ecdysozoa</taxon>
        <taxon>Arthropoda</taxon>
        <taxon>Hexapoda</taxon>
        <taxon>Insecta</taxon>
        <taxon>Pterygota</taxon>
        <taxon>Neoptera</taxon>
        <taxon>Paraneoptera</taxon>
        <taxon>Hemiptera</taxon>
        <taxon>Sternorrhyncha</taxon>
        <taxon>Psylloidea</taxon>
        <taxon>Psyllidae</taxon>
        <taxon>Psyllinae</taxon>
        <taxon>Cacopsylla</taxon>
    </lineage>
</organism>
<comment type="similarity">
    <text evidence="1 3">Belongs to the short-chain dehydrogenases/reductases (SDR) family.</text>
</comment>
<dbReference type="AlphaFoldDB" id="A0A8D8YF02"/>
<dbReference type="GO" id="GO:0016616">
    <property type="term" value="F:oxidoreductase activity, acting on the CH-OH group of donors, NAD or NADP as acceptor"/>
    <property type="evidence" value="ECO:0007669"/>
    <property type="project" value="UniProtKB-ARBA"/>
</dbReference>
<evidence type="ECO:0000256" key="1">
    <source>
        <dbReference type="ARBA" id="ARBA00006484"/>
    </source>
</evidence>
<dbReference type="InterPro" id="IPR020904">
    <property type="entry name" value="Sc_DH/Rdtase_CS"/>
</dbReference>
<evidence type="ECO:0000256" key="3">
    <source>
        <dbReference type="RuleBase" id="RU000363"/>
    </source>
</evidence>
<evidence type="ECO:0000256" key="2">
    <source>
        <dbReference type="ARBA" id="ARBA00023002"/>
    </source>
</evidence>
<name>A0A8D8YF02_9HEMI</name>
<dbReference type="Pfam" id="PF00106">
    <property type="entry name" value="adh_short"/>
    <property type="match status" value="1"/>
</dbReference>
<protein>
    <submittedName>
        <fullName evidence="4">Dehydrogenase/reductase SDR family member 11</fullName>
    </submittedName>
</protein>
<dbReference type="InterPro" id="IPR036291">
    <property type="entry name" value="NAD(P)-bd_dom_sf"/>
</dbReference>
<accession>A0A8D8YF02</accession>
<dbReference type="PANTHER" id="PTHR43115">
    <property type="entry name" value="DEHYDROGENASE/REDUCTASE SDR FAMILY MEMBER 11"/>
    <property type="match status" value="1"/>
</dbReference>
<dbReference type="InterPro" id="IPR002347">
    <property type="entry name" value="SDR_fam"/>
</dbReference>
<dbReference type="FunFam" id="3.40.50.720:FF:000047">
    <property type="entry name" value="NADP-dependent L-serine/L-allo-threonine dehydrogenase"/>
    <property type="match status" value="1"/>
</dbReference>
<sequence length="253" mass="28016">MDLNRWENKVALVTGANSGIGAAITQRMLNLNLNTIAIDLNIDHLMGLKDQMDGKAQRLYPMQANLCNEEEIQRIFQWAEETIGGIDILINNAGVSGQKSLLEGSAEEWRHILDVNVVALSVCTREAVKSMERRNVTDGHIIHLSSNVAHLVPRLPALHFYSASKHAVRALTEGLRQELRNINSKIKITSISPGLVKSQIFKSSLGDKFDKSLYESHPSLQADDIANTIEFILSSPSHVQLHDIIIKPQGSDV</sequence>
<dbReference type="PRINTS" id="PR00081">
    <property type="entry name" value="GDHRDH"/>
</dbReference>
<reference evidence="4" key="1">
    <citation type="submission" date="2021-05" db="EMBL/GenBank/DDBJ databases">
        <authorList>
            <person name="Alioto T."/>
            <person name="Alioto T."/>
            <person name="Gomez Garrido J."/>
        </authorList>
    </citation>
    <scope>NUCLEOTIDE SEQUENCE</scope>
</reference>
<evidence type="ECO:0000313" key="4">
    <source>
        <dbReference type="EMBL" id="CAG6727402.1"/>
    </source>
</evidence>
<dbReference type="EMBL" id="HBUF01157874">
    <property type="protein sequence ID" value="CAG6649489.1"/>
    <property type="molecule type" value="Transcribed_RNA"/>
</dbReference>
<keyword evidence="2" id="KW-0560">Oxidoreductase</keyword>